<evidence type="ECO:0000313" key="4">
    <source>
        <dbReference type="Proteomes" id="UP001596215"/>
    </source>
</evidence>
<dbReference type="SUPFAM" id="SSF110857">
    <property type="entry name" value="Gamma-glutamyl cyclotransferase-like"/>
    <property type="match status" value="1"/>
</dbReference>
<keyword evidence="4" id="KW-1185">Reference proteome</keyword>
<gene>
    <name evidence="3" type="ORF">ACFP73_14710</name>
</gene>
<dbReference type="InterPro" id="IPR013024">
    <property type="entry name" value="GGCT-like"/>
</dbReference>
<comment type="caution">
    <text evidence="3">The sequence shown here is derived from an EMBL/GenBank/DDBJ whole genome shotgun (WGS) entry which is preliminary data.</text>
</comment>
<proteinExistence type="predicted"/>
<dbReference type="RefSeq" id="WP_212706815.1">
    <property type="nucleotide sequence ID" value="NZ_BAAAFW010000008.1"/>
</dbReference>
<reference evidence="4" key="1">
    <citation type="journal article" date="2019" name="Int. J. Syst. Evol. Microbiol.">
        <title>The Global Catalogue of Microorganisms (GCM) 10K type strain sequencing project: providing services to taxonomists for standard genome sequencing and annotation.</title>
        <authorList>
            <consortium name="The Broad Institute Genomics Platform"/>
            <consortium name="The Broad Institute Genome Sequencing Center for Infectious Disease"/>
            <person name="Wu L."/>
            <person name="Ma J."/>
        </authorList>
    </citation>
    <scope>NUCLEOTIDE SEQUENCE [LARGE SCALE GENOMIC DNA]</scope>
    <source>
        <strain evidence="4">CGMCC 4.1530</strain>
    </source>
</reference>
<dbReference type="Gene3D" id="3.10.490.10">
    <property type="entry name" value="Gamma-glutamyl cyclotransferase-like"/>
    <property type="match status" value="1"/>
</dbReference>
<accession>A0ABW1VR67</accession>
<dbReference type="CDD" id="cd06661">
    <property type="entry name" value="GGCT_like"/>
    <property type="match status" value="1"/>
</dbReference>
<dbReference type="InterPro" id="IPR006840">
    <property type="entry name" value="ChaC"/>
</dbReference>
<dbReference type="PANTHER" id="PTHR12192">
    <property type="entry name" value="CATION TRANSPORT PROTEIN CHAC-RELATED"/>
    <property type="match status" value="1"/>
</dbReference>
<evidence type="ECO:0000256" key="2">
    <source>
        <dbReference type="ARBA" id="ARBA00023239"/>
    </source>
</evidence>
<dbReference type="Proteomes" id="UP001596215">
    <property type="component" value="Unassembled WGS sequence"/>
</dbReference>
<dbReference type="PANTHER" id="PTHR12192:SF2">
    <property type="entry name" value="GLUTATHIONE-SPECIFIC GAMMA-GLUTAMYLCYCLOTRANSFERASE 2"/>
    <property type="match status" value="1"/>
</dbReference>
<name>A0ABW1VR67_9GAMM</name>
<dbReference type="EC" id="4.3.2.7" evidence="1"/>
<dbReference type="InterPro" id="IPR036568">
    <property type="entry name" value="GGCT-like_sf"/>
</dbReference>
<dbReference type="Pfam" id="PF04752">
    <property type="entry name" value="ChaC"/>
    <property type="match status" value="1"/>
</dbReference>
<organism evidence="3 4">
    <name type="scientific">Tatumella punctata</name>
    <dbReference type="NCBI Taxonomy" id="399969"/>
    <lineage>
        <taxon>Bacteria</taxon>
        <taxon>Pseudomonadati</taxon>
        <taxon>Pseudomonadota</taxon>
        <taxon>Gammaproteobacteria</taxon>
        <taxon>Enterobacterales</taxon>
        <taxon>Erwiniaceae</taxon>
        <taxon>Tatumella</taxon>
    </lineage>
</organism>
<sequence>MLTRDFLINADCRSSFGHIDDQLLLTPQQRKASLAEFLNRLPEGLPVWIFGYGSLMWNPVLDYNDVRPAVLEGWHRAFCIRLIAGRGTECQPGRMLALQSGGRTRGRVFRLSDDNRAEELELLWKREMLTGCYCPRWEAVTLDDGQQIIALVFTINPLHPLFESDNSPSVIAPLIAAAKGPLGTNAQYLYQLVSSLSELGEQDDTLLSLARDVRQLQQQ</sequence>
<dbReference type="EMBL" id="JBHSUC010000025">
    <property type="protein sequence ID" value="MFC6363319.1"/>
    <property type="molecule type" value="Genomic_DNA"/>
</dbReference>
<keyword evidence="2" id="KW-0456">Lyase</keyword>
<protein>
    <recommendedName>
        <fullName evidence="1">glutathione-specific gamma-glutamylcyclotransferase</fullName>
        <ecNumber evidence="1">4.3.2.7</ecNumber>
    </recommendedName>
</protein>
<evidence type="ECO:0000313" key="3">
    <source>
        <dbReference type="EMBL" id="MFC6363319.1"/>
    </source>
</evidence>
<evidence type="ECO:0000256" key="1">
    <source>
        <dbReference type="ARBA" id="ARBA00012344"/>
    </source>
</evidence>